<proteinExistence type="predicted"/>
<dbReference type="EMBL" id="LR797226">
    <property type="protein sequence ID" value="CAB4194832.1"/>
    <property type="molecule type" value="Genomic_DNA"/>
</dbReference>
<accession>A0A6J5RFS6</accession>
<name>A0A6J5RFS6_9CAUD</name>
<organism evidence="1">
    <name type="scientific">uncultured Caudovirales phage</name>
    <dbReference type="NCBI Taxonomy" id="2100421"/>
    <lineage>
        <taxon>Viruses</taxon>
        <taxon>Duplodnaviria</taxon>
        <taxon>Heunggongvirae</taxon>
        <taxon>Uroviricota</taxon>
        <taxon>Caudoviricetes</taxon>
        <taxon>Peduoviridae</taxon>
        <taxon>Maltschvirus</taxon>
        <taxon>Maltschvirus maltsch</taxon>
    </lineage>
</organism>
<gene>
    <name evidence="1" type="ORF">UFOVP1278_2</name>
</gene>
<reference evidence="1" key="1">
    <citation type="submission" date="2020-05" db="EMBL/GenBank/DDBJ databases">
        <authorList>
            <person name="Chiriac C."/>
            <person name="Salcher M."/>
            <person name="Ghai R."/>
            <person name="Kavagutti S V."/>
        </authorList>
    </citation>
    <scope>NUCLEOTIDE SEQUENCE</scope>
</reference>
<sequence length="100" mass="11429">MAHYAYLQNQIVVDIIVGKDENELIDGLDPETYYAIGTPYTVKRTSYNGRIRYNYAGIGYVYDSIRDAFIPPKCHDEAVIDEATCRWTCANSDHDVVFPE</sequence>
<evidence type="ECO:0000313" key="1">
    <source>
        <dbReference type="EMBL" id="CAB4194832.1"/>
    </source>
</evidence>
<protein>
    <submittedName>
        <fullName evidence="1">Uncharacterized protein</fullName>
    </submittedName>
</protein>